<gene>
    <name evidence="2" type="ORF">LCGC14_0318950</name>
</gene>
<protein>
    <submittedName>
        <fullName evidence="2">Uncharacterized protein</fullName>
    </submittedName>
</protein>
<reference evidence="2" key="1">
    <citation type="journal article" date="2015" name="Nature">
        <title>Complex archaea that bridge the gap between prokaryotes and eukaryotes.</title>
        <authorList>
            <person name="Spang A."/>
            <person name="Saw J.H."/>
            <person name="Jorgensen S.L."/>
            <person name="Zaremba-Niedzwiedzka K."/>
            <person name="Martijn J."/>
            <person name="Lind A.E."/>
            <person name="van Eijk R."/>
            <person name="Schleper C."/>
            <person name="Guy L."/>
            <person name="Ettema T.J."/>
        </authorList>
    </citation>
    <scope>NUCLEOTIDE SEQUENCE</scope>
</reference>
<evidence type="ECO:0000313" key="2">
    <source>
        <dbReference type="EMBL" id="KKN81616.1"/>
    </source>
</evidence>
<accession>A0A0F9W7F7</accession>
<feature type="compositionally biased region" description="Basic and acidic residues" evidence="1">
    <location>
        <begin position="51"/>
        <end position="61"/>
    </location>
</feature>
<dbReference type="EMBL" id="LAZR01000213">
    <property type="protein sequence ID" value="KKN81616.1"/>
    <property type="molecule type" value="Genomic_DNA"/>
</dbReference>
<proteinExistence type="predicted"/>
<organism evidence="2">
    <name type="scientific">marine sediment metagenome</name>
    <dbReference type="NCBI Taxonomy" id="412755"/>
    <lineage>
        <taxon>unclassified sequences</taxon>
        <taxon>metagenomes</taxon>
        <taxon>ecological metagenomes</taxon>
    </lineage>
</organism>
<name>A0A0F9W7F7_9ZZZZ</name>
<sequence>MGKRTLEVGDPCIFHDTKGRPLNALVNCVHGEWDSDYIPCINLTFVSPDKNRRDSGGRQIEHASSVGHKSSAGAHGYYWRFADEEPIPYKAPAQT</sequence>
<dbReference type="AlphaFoldDB" id="A0A0F9W7F7"/>
<evidence type="ECO:0000256" key="1">
    <source>
        <dbReference type="SAM" id="MobiDB-lite"/>
    </source>
</evidence>
<comment type="caution">
    <text evidence="2">The sequence shown here is derived from an EMBL/GenBank/DDBJ whole genome shotgun (WGS) entry which is preliminary data.</text>
</comment>
<feature type="region of interest" description="Disordered" evidence="1">
    <location>
        <begin position="51"/>
        <end position="70"/>
    </location>
</feature>